<gene>
    <name evidence="5" type="ORF">Enr17x_59300</name>
</gene>
<protein>
    <submittedName>
        <fullName evidence="5">Putative major pilin subunit</fullName>
    </submittedName>
</protein>
<dbReference type="AlphaFoldDB" id="A0A518IL79"/>
<dbReference type="OrthoDB" id="255848at2"/>
<dbReference type="PANTHER" id="PTHR30093">
    <property type="entry name" value="GENERAL SECRETION PATHWAY PROTEIN G"/>
    <property type="match status" value="1"/>
</dbReference>
<keyword evidence="6" id="KW-1185">Reference proteome</keyword>
<feature type="region of interest" description="Disordered" evidence="2">
    <location>
        <begin position="230"/>
        <end position="261"/>
    </location>
</feature>
<dbReference type="Gene3D" id="3.30.700.10">
    <property type="entry name" value="Glycoprotein, Type 4 Pilin"/>
    <property type="match status" value="1"/>
</dbReference>
<dbReference type="PROSITE" id="PS00409">
    <property type="entry name" value="PROKAR_NTER_METHYL"/>
    <property type="match status" value="1"/>
</dbReference>
<keyword evidence="1" id="KW-0488">Methylation</keyword>
<dbReference type="KEGG" id="gfm:Enr17x_59300"/>
<dbReference type="NCBIfam" id="TIGR04294">
    <property type="entry name" value="pre_pil_HX9DG"/>
    <property type="match status" value="1"/>
</dbReference>
<evidence type="ECO:0000256" key="1">
    <source>
        <dbReference type="ARBA" id="ARBA00022481"/>
    </source>
</evidence>
<evidence type="ECO:0000256" key="2">
    <source>
        <dbReference type="SAM" id="MobiDB-lite"/>
    </source>
</evidence>
<dbReference type="GO" id="GO:0015627">
    <property type="term" value="C:type II protein secretion system complex"/>
    <property type="evidence" value="ECO:0007669"/>
    <property type="project" value="InterPro"/>
</dbReference>
<keyword evidence="3" id="KW-0472">Membrane</keyword>
<sequence>MEQIDLPSPSKQQDLTRGFTLIELLVVIAIIAILIALLLPAVQQAREAARRSSCKNNLMQVNVALQNYEMAHNVLPSGTVNPTGPILNEAKGYHVSWILQILPYLDEQTAFNKFDFNKSVYDPVNKQIADYRIPTLRCPSNPNQGHCYAGMHHDIEAPIDSNNNGILFLNSSVSYDDIPDGSSKTLFIGELTEGNELGWVSGTRSTLRNAGTAINLNNAKLFSGRAAFENRFPSEDSESDTETPNKEAESPEGNNQLLQVGGFSSYHTGGAHFGIGDGSVRFLSENISVPLYQALANRHDGQLVSDY</sequence>
<evidence type="ECO:0000256" key="3">
    <source>
        <dbReference type="SAM" id="Phobius"/>
    </source>
</evidence>
<dbReference type="SUPFAM" id="SSF54523">
    <property type="entry name" value="Pili subunits"/>
    <property type="match status" value="1"/>
</dbReference>
<feature type="transmembrane region" description="Helical" evidence="3">
    <location>
        <begin position="20"/>
        <end position="42"/>
    </location>
</feature>
<organism evidence="5 6">
    <name type="scientific">Gimesia fumaroli</name>
    <dbReference type="NCBI Taxonomy" id="2527976"/>
    <lineage>
        <taxon>Bacteria</taxon>
        <taxon>Pseudomonadati</taxon>
        <taxon>Planctomycetota</taxon>
        <taxon>Planctomycetia</taxon>
        <taxon>Planctomycetales</taxon>
        <taxon>Planctomycetaceae</taxon>
        <taxon>Gimesia</taxon>
    </lineage>
</organism>
<dbReference type="InterPro" id="IPR011453">
    <property type="entry name" value="DUF1559"/>
</dbReference>
<dbReference type="NCBIfam" id="TIGR02532">
    <property type="entry name" value="IV_pilin_GFxxxE"/>
    <property type="match status" value="1"/>
</dbReference>
<reference evidence="5 6" key="1">
    <citation type="submission" date="2019-03" db="EMBL/GenBank/DDBJ databases">
        <title>Deep-cultivation of Planctomycetes and their phenomic and genomic characterization uncovers novel biology.</title>
        <authorList>
            <person name="Wiegand S."/>
            <person name="Jogler M."/>
            <person name="Boedeker C."/>
            <person name="Pinto D."/>
            <person name="Vollmers J."/>
            <person name="Rivas-Marin E."/>
            <person name="Kohn T."/>
            <person name="Peeters S.H."/>
            <person name="Heuer A."/>
            <person name="Rast P."/>
            <person name="Oberbeckmann S."/>
            <person name="Bunk B."/>
            <person name="Jeske O."/>
            <person name="Meyerdierks A."/>
            <person name="Storesund J.E."/>
            <person name="Kallscheuer N."/>
            <person name="Luecker S."/>
            <person name="Lage O.M."/>
            <person name="Pohl T."/>
            <person name="Merkel B.J."/>
            <person name="Hornburger P."/>
            <person name="Mueller R.-W."/>
            <person name="Bruemmer F."/>
            <person name="Labrenz M."/>
            <person name="Spormann A.M."/>
            <person name="Op den Camp H."/>
            <person name="Overmann J."/>
            <person name="Amann R."/>
            <person name="Jetten M.S.M."/>
            <person name="Mascher T."/>
            <person name="Medema M.H."/>
            <person name="Devos D.P."/>
            <person name="Kaster A.-K."/>
            <person name="Ovreas L."/>
            <person name="Rohde M."/>
            <person name="Galperin M.Y."/>
            <person name="Jogler C."/>
        </authorList>
    </citation>
    <scope>NUCLEOTIDE SEQUENCE [LARGE SCALE GENOMIC DNA]</scope>
    <source>
        <strain evidence="5 6">Enr17</strain>
    </source>
</reference>
<dbReference type="EMBL" id="CP037452">
    <property type="protein sequence ID" value="QDV53847.1"/>
    <property type="molecule type" value="Genomic_DNA"/>
</dbReference>
<evidence type="ECO:0000259" key="4">
    <source>
        <dbReference type="Pfam" id="PF07596"/>
    </source>
</evidence>
<dbReference type="InterPro" id="IPR027558">
    <property type="entry name" value="Pre_pil_HX9DG_C"/>
</dbReference>
<feature type="domain" description="DUF1559" evidence="4">
    <location>
        <begin position="43"/>
        <end position="287"/>
    </location>
</feature>
<dbReference type="InterPro" id="IPR000983">
    <property type="entry name" value="Bac_GSPG_pilin"/>
</dbReference>
<accession>A0A518IL79</accession>
<keyword evidence="3" id="KW-1133">Transmembrane helix</keyword>
<dbReference type="InterPro" id="IPR045584">
    <property type="entry name" value="Pilin-like"/>
</dbReference>
<proteinExistence type="predicted"/>
<dbReference type="PANTHER" id="PTHR30093:SF2">
    <property type="entry name" value="TYPE II SECRETION SYSTEM PROTEIN H"/>
    <property type="match status" value="1"/>
</dbReference>
<name>A0A518IL79_9PLAN</name>
<dbReference type="RefSeq" id="WP_145313614.1">
    <property type="nucleotide sequence ID" value="NZ_CP037452.1"/>
</dbReference>
<dbReference type="GO" id="GO:0015628">
    <property type="term" value="P:protein secretion by the type II secretion system"/>
    <property type="evidence" value="ECO:0007669"/>
    <property type="project" value="InterPro"/>
</dbReference>
<dbReference type="InterPro" id="IPR012902">
    <property type="entry name" value="N_methyl_site"/>
</dbReference>
<evidence type="ECO:0000313" key="6">
    <source>
        <dbReference type="Proteomes" id="UP000318313"/>
    </source>
</evidence>
<dbReference type="PRINTS" id="PR00813">
    <property type="entry name" value="BCTERIALGSPG"/>
</dbReference>
<evidence type="ECO:0000313" key="5">
    <source>
        <dbReference type="EMBL" id="QDV53847.1"/>
    </source>
</evidence>
<dbReference type="Pfam" id="PF07963">
    <property type="entry name" value="N_methyl"/>
    <property type="match status" value="1"/>
</dbReference>
<keyword evidence="3" id="KW-0812">Transmembrane</keyword>
<dbReference type="Pfam" id="PF07596">
    <property type="entry name" value="SBP_bac_10"/>
    <property type="match status" value="1"/>
</dbReference>
<dbReference type="Proteomes" id="UP000318313">
    <property type="component" value="Chromosome"/>
</dbReference>